<comment type="similarity">
    <text evidence="3">Belongs to the small GTPase superfamily. Ras family.</text>
</comment>
<dbReference type="PRINTS" id="PR00449">
    <property type="entry name" value="RASTRNSFRMNG"/>
</dbReference>
<evidence type="ECO:0000256" key="8">
    <source>
        <dbReference type="ARBA" id="ARBA00023134"/>
    </source>
</evidence>
<dbReference type="Gene3D" id="3.40.50.300">
    <property type="entry name" value="P-loop containing nucleotide triphosphate hydrolases"/>
    <property type="match status" value="1"/>
</dbReference>
<comment type="catalytic activity">
    <reaction evidence="12">
        <text>GTP + H2O = GDP + phosphate + H(+)</text>
        <dbReference type="Rhea" id="RHEA:19669"/>
        <dbReference type="ChEBI" id="CHEBI:15377"/>
        <dbReference type="ChEBI" id="CHEBI:15378"/>
        <dbReference type="ChEBI" id="CHEBI:37565"/>
        <dbReference type="ChEBI" id="CHEBI:43474"/>
        <dbReference type="ChEBI" id="CHEBI:58189"/>
        <dbReference type="EC" id="3.6.5.2"/>
    </reaction>
</comment>
<dbReference type="CDD" id="cd04138">
    <property type="entry name" value="H_N_K_Ras_like"/>
    <property type="match status" value="1"/>
</dbReference>
<dbReference type="SUPFAM" id="SSF52540">
    <property type="entry name" value="P-loop containing nucleoside triphosphate hydrolases"/>
    <property type="match status" value="1"/>
</dbReference>
<dbReference type="NCBIfam" id="TIGR00231">
    <property type="entry name" value="small_GTP"/>
    <property type="match status" value="1"/>
</dbReference>
<keyword evidence="7" id="KW-0378">Hydrolase</keyword>
<dbReference type="SMART" id="SM00174">
    <property type="entry name" value="RHO"/>
    <property type="match status" value="1"/>
</dbReference>
<evidence type="ECO:0000256" key="12">
    <source>
        <dbReference type="ARBA" id="ARBA00048098"/>
    </source>
</evidence>
<evidence type="ECO:0000256" key="3">
    <source>
        <dbReference type="ARBA" id="ARBA00008344"/>
    </source>
</evidence>
<name>A0A1W0WZH8_HYPEX</name>
<keyword evidence="11" id="KW-0636">Prenylation</keyword>
<dbReference type="GO" id="GO:0005886">
    <property type="term" value="C:plasma membrane"/>
    <property type="evidence" value="ECO:0007669"/>
    <property type="project" value="UniProtKB-SubCell"/>
</dbReference>
<evidence type="ECO:0000256" key="2">
    <source>
        <dbReference type="ARBA" id="ARBA00004635"/>
    </source>
</evidence>
<reference evidence="14" key="1">
    <citation type="submission" date="2017-01" db="EMBL/GenBank/DDBJ databases">
        <title>Comparative genomics of anhydrobiosis in the tardigrade Hypsibius dujardini.</title>
        <authorList>
            <person name="Yoshida Y."/>
            <person name="Koutsovoulos G."/>
            <person name="Laetsch D."/>
            <person name="Stevens L."/>
            <person name="Kumar S."/>
            <person name="Horikawa D."/>
            <person name="Ishino K."/>
            <person name="Komine S."/>
            <person name="Tomita M."/>
            <person name="Blaxter M."/>
            <person name="Arakawa K."/>
        </authorList>
    </citation>
    <scope>NUCLEOTIDE SEQUENCE [LARGE SCALE GENOMIC DNA]</scope>
    <source>
        <strain evidence="14">Z151</strain>
    </source>
</reference>
<dbReference type="PROSITE" id="PS51420">
    <property type="entry name" value="RHO"/>
    <property type="match status" value="1"/>
</dbReference>
<evidence type="ECO:0000256" key="11">
    <source>
        <dbReference type="ARBA" id="ARBA00023289"/>
    </source>
</evidence>
<proteinExistence type="inferred from homology"/>
<dbReference type="OrthoDB" id="5976022at2759"/>
<dbReference type="PANTHER" id="PTHR24070">
    <property type="entry name" value="RAS, DI-RAS, AND RHEB FAMILY MEMBERS OF SMALL GTPASE SUPERFAMILY"/>
    <property type="match status" value="1"/>
</dbReference>
<sequence length="192" mass="21748">MSGDKSKMTEYKLVVVGAGGVGKSALTIQLIQNHFVEEYDPTIEDSYRKQVVIDSETCILDILDTAGQEEYTAMRDQYMRVGQGFLLVFAVNNPKSFADIDRYREEIRRLKDSDHIPMVLVGNKCDLTSRQVETSQASQVAQSYGIPFIETSAKTRLGVDDAFQTLVREIRRDLTRQDSHHKKPKKRACAIL</sequence>
<dbReference type="AlphaFoldDB" id="A0A1W0WZH8"/>
<evidence type="ECO:0000256" key="1">
    <source>
        <dbReference type="ARBA" id="ARBA00004236"/>
    </source>
</evidence>
<dbReference type="InterPro" id="IPR001806">
    <property type="entry name" value="Small_GTPase"/>
</dbReference>
<keyword evidence="8" id="KW-0342">GTP-binding</keyword>
<evidence type="ECO:0000256" key="5">
    <source>
        <dbReference type="ARBA" id="ARBA00022475"/>
    </source>
</evidence>
<keyword evidence="10" id="KW-0449">Lipoprotein</keyword>
<dbReference type="InterPro" id="IPR005225">
    <property type="entry name" value="Small_GTP-bd"/>
</dbReference>
<dbReference type="PROSITE" id="PS51419">
    <property type="entry name" value="RAB"/>
    <property type="match status" value="1"/>
</dbReference>
<dbReference type="SMART" id="SM00173">
    <property type="entry name" value="RAS"/>
    <property type="match status" value="1"/>
</dbReference>
<keyword evidence="5" id="KW-1003">Cell membrane</keyword>
<dbReference type="EMBL" id="MTYJ01000030">
    <property type="protein sequence ID" value="OQV20512.1"/>
    <property type="molecule type" value="Genomic_DNA"/>
</dbReference>
<dbReference type="GO" id="GO:0003925">
    <property type="term" value="F:G protein activity"/>
    <property type="evidence" value="ECO:0007669"/>
    <property type="project" value="UniProtKB-EC"/>
</dbReference>
<gene>
    <name evidence="13" type="ORF">BV898_05556</name>
</gene>
<evidence type="ECO:0000256" key="6">
    <source>
        <dbReference type="ARBA" id="ARBA00022741"/>
    </source>
</evidence>
<dbReference type="Pfam" id="PF00071">
    <property type="entry name" value="Ras"/>
    <property type="match status" value="1"/>
</dbReference>
<evidence type="ECO:0000313" key="14">
    <source>
        <dbReference type="Proteomes" id="UP000192578"/>
    </source>
</evidence>
<dbReference type="Proteomes" id="UP000192578">
    <property type="component" value="Unassembled WGS sequence"/>
</dbReference>
<dbReference type="EC" id="3.6.5.2" evidence="4"/>
<dbReference type="InterPro" id="IPR020849">
    <property type="entry name" value="Small_GTPase_Ras-type"/>
</dbReference>
<dbReference type="FunFam" id="3.40.50.300:FF:000096">
    <property type="entry name" value="KRAS proto-oncogene, GTPase"/>
    <property type="match status" value="1"/>
</dbReference>
<evidence type="ECO:0000313" key="13">
    <source>
        <dbReference type="EMBL" id="OQV20512.1"/>
    </source>
</evidence>
<dbReference type="PROSITE" id="PS51421">
    <property type="entry name" value="RAS"/>
    <property type="match status" value="1"/>
</dbReference>
<dbReference type="GO" id="GO:0005525">
    <property type="term" value="F:GTP binding"/>
    <property type="evidence" value="ECO:0007669"/>
    <property type="project" value="UniProtKB-KW"/>
</dbReference>
<keyword evidence="14" id="KW-1185">Reference proteome</keyword>
<dbReference type="GO" id="GO:0007165">
    <property type="term" value="P:signal transduction"/>
    <property type="evidence" value="ECO:0007669"/>
    <property type="project" value="InterPro"/>
</dbReference>
<comment type="subcellular location">
    <subcellularLocation>
        <location evidence="1">Cell membrane</location>
    </subcellularLocation>
    <subcellularLocation>
        <location evidence="2">Membrane</location>
        <topology evidence="2">Lipid-anchor</topology>
    </subcellularLocation>
</comment>
<evidence type="ECO:0000256" key="9">
    <source>
        <dbReference type="ARBA" id="ARBA00023136"/>
    </source>
</evidence>
<dbReference type="SMART" id="SM00175">
    <property type="entry name" value="RAB"/>
    <property type="match status" value="1"/>
</dbReference>
<evidence type="ECO:0000256" key="4">
    <source>
        <dbReference type="ARBA" id="ARBA00011984"/>
    </source>
</evidence>
<keyword evidence="6" id="KW-0547">Nucleotide-binding</keyword>
<accession>A0A1W0WZH8</accession>
<evidence type="ECO:0000256" key="10">
    <source>
        <dbReference type="ARBA" id="ARBA00023288"/>
    </source>
</evidence>
<keyword evidence="9" id="KW-0472">Membrane</keyword>
<dbReference type="InterPro" id="IPR027417">
    <property type="entry name" value="P-loop_NTPase"/>
</dbReference>
<comment type="caution">
    <text evidence="13">The sequence shown here is derived from an EMBL/GenBank/DDBJ whole genome shotgun (WGS) entry which is preliminary data.</text>
</comment>
<organism evidence="13 14">
    <name type="scientific">Hypsibius exemplaris</name>
    <name type="common">Freshwater tardigrade</name>
    <dbReference type="NCBI Taxonomy" id="2072580"/>
    <lineage>
        <taxon>Eukaryota</taxon>
        <taxon>Metazoa</taxon>
        <taxon>Ecdysozoa</taxon>
        <taxon>Tardigrada</taxon>
        <taxon>Eutardigrada</taxon>
        <taxon>Parachela</taxon>
        <taxon>Hypsibioidea</taxon>
        <taxon>Hypsibiidae</taxon>
        <taxon>Hypsibius</taxon>
    </lineage>
</organism>
<protein>
    <recommendedName>
        <fullName evidence="4">small monomeric GTPase</fullName>
        <ecNumber evidence="4">3.6.5.2</ecNumber>
    </recommendedName>
</protein>
<evidence type="ECO:0000256" key="7">
    <source>
        <dbReference type="ARBA" id="ARBA00022801"/>
    </source>
</evidence>